<dbReference type="GO" id="GO:0008234">
    <property type="term" value="F:cysteine-type peptidase activity"/>
    <property type="evidence" value="ECO:0007669"/>
    <property type="project" value="UniProtKB-KW"/>
</dbReference>
<evidence type="ECO:0000313" key="8">
    <source>
        <dbReference type="Proteomes" id="UP000050949"/>
    </source>
</evidence>
<dbReference type="InterPro" id="IPR038765">
    <property type="entry name" value="Papain-like_cys_pep_sf"/>
</dbReference>
<dbReference type="AlphaFoldDB" id="A0A0R1XN37"/>
<dbReference type="Gene3D" id="3.90.1720.10">
    <property type="entry name" value="endopeptidase domain like (from Nostoc punctiforme)"/>
    <property type="match status" value="1"/>
</dbReference>
<dbReference type="SUPFAM" id="SSF54001">
    <property type="entry name" value="Cysteine proteinases"/>
    <property type="match status" value="1"/>
</dbReference>
<keyword evidence="2" id="KW-0645">Protease</keyword>
<evidence type="ECO:0000259" key="6">
    <source>
        <dbReference type="PROSITE" id="PS51935"/>
    </source>
</evidence>
<dbReference type="PROSITE" id="PS51935">
    <property type="entry name" value="NLPC_P60"/>
    <property type="match status" value="1"/>
</dbReference>
<evidence type="ECO:0000256" key="3">
    <source>
        <dbReference type="ARBA" id="ARBA00022801"/>
    </source>
</evidence>
<keyword evidence="4" id="KW-0788">Thiol protease</keyword>
<dbReference type="OrthoDB" id="1654978at2"/>
<organism evidence="7 8">
    <name type="scientific">Schleiferilactobacillus harbinensis DSM 16991</name>
    <dbReference type="NCBI Taxonomy" id="1122147"/>
    <lineage>
        <taxon>Bacteria</taxon>
        <taxon>Bacillati</taxon>
        <taxon>Bacillota</taxon>
        <taxon>Bacilli</taxon>
        <taxon>Lactobacillales</taxon>
        <taxon>Lactobacillaceae</taxon>
        <taxon>Schleiferilactobacillus</taxon>
    </lineage>
</organism>
<accession>A0A0R1XN37</accession>
<dbReference type="InterPro" id="IPR000064">
    <property type="entry name" value="NLP_P60_dom"/>
</dbReference>
<sequence>MKKSVVTSVIAAALLGTAITTTAHYTAQGNSDNAIVQAATVNAVKGDIVCVSNSVHSAAGFYKTPDSVNGQKTQYGAYGSRWTICSVTTDSNGVTWYLLGTDAWVKANDVLVEGKQTSQDVQSVIDLAYKQLGKPYVWGSKGPSSFDCSGLMYYLFKNAAGTNIGGWTVPQESAGQQVSIGNLQAGDLIFWGSRGATYHVGLYIGNGKYIHAPQPGQDVQVASISSYFQPSFGVRVL</sequence>
<dbReference type="EMBL" id="AZFW01000018">
    <property type="protein sequence ID" value="KRM29097.1"/>
    <property type="molecule type" value="Genomic_DNA"/>
</dbReference>
<evidence type="ECO:0000256" key="1">
    <source>
        <dbReference type="ARBA" id="ARBA00007074"/>
    </source>
</evidence>
<name>A0A0R1XN37_9LACO</name>
<reference evidence="7 8" key="1">
    <citation type="journal article" date="2015" name="Genome Announc.">
        <title>Expanding the biotechnology potential of lactobacilli through comparative genomics of 213 strains and associated genera.</title>
        <authorList>
            <person name="Sun Z."/>
            <person name="Harris H.M."/>
            <person name="McCann A."/>
            <person name="Guo C."/>
            <person name="Argimon S."/>
            <person name="Zhang W."/>
            <person name="Yang X."/>
            <person name="Jeffery I.B."/>
            <person name="Cooney J.C."/>
            <person name="Kagawa T.F."/>
            <person name="Liu W."/>
            <person name="Song Y."/>
            <person name="Salvetti E."/>
            <person name="Wrobel A."/>
            <person name="Rasinkangas P."/>
            <person name="Parkhill J."/>
            <person name="Rea M.C."/>
            <person name="O'Sullivan O."/>
            <person name="Ritari J."/>
            <person name="Douillard F.P."/>
            <person name="Paul Ross R."/>
            <person name="Yang R."/>
            <person name="Briner A.E."/>
            <person name="Felis G.E."/>
            <person name="de Vos W.M."/>
            <person name="Barrangou R."/>
            <person name="Klaenhammer T.R."/>
            <person name="Caufield P.W."/>
            <person name="Cui Y."/>
            <person name="Zhang H."/>
            <person name="O'Toole P.W."/>
        </authorList>
    </citation>
    <scope>NUCLEOTIDE SEQUENCE [LARGE SCALE GENOMIC DNA]</scope>
    <source>
        <strain evidence="7 8">DSM 16991</strain>
    </source>
</reference>
<proteinExistence type="inferred from homology"/>
<protein>
    <recommendedName>
        <fullName evidence="6">NlpC/P60 domain-containing protein</fullName>
    </recommendedName>
</protein>
<dbReference type="eggNOG" id="COG0791">
    <property type="taxonomic scope" value="Bacteria"/>
</dbReference>
<dbReference type="Pfam" id="PF00877">
    <property type="entry name" value="NLPC_P60"/>
    <property type="match status" value="1"/>
</dbReference>
<feature type="signal peptide" evidence="5">
    <location>
        <begin position="1"/>
        <end position="23"/>
    </location>
</feature>
<gene>
    <name evidence="7" type="ORF">FC91_GL001054</name>
</gene>
<evidence type="ECO:0000256" key="4">
    <source>
        <dbReference type="ARBA" id="ARBA00022807"/>
    </source>
</evidence>
<keyword evidence="5" id="KW-0732">Signal</keyword>
<feature type="chain" id="PRO_5039053581" description="NlpC/P60 domain-containing protein" evidence="5">
    <location>
        <begin position="24"/>
        <end position="237"/>
    </location>
</feature>
<evidence type="ECO:0000313" key="7">
    <source>
        <dbReference type="EMBL" id="KRM29097.1"/>
    </source>
</evidence>
<dbReference type="PANTHER" id="PTHR47359">
    <property type="entry name" value="PEPTIDOGLYCAN DL-ENDOPEPTIDASE CWLO"/>
    <property type="match status" value="1"/>
</dbReference>
<dbReference type="Proteomes" id="UP000050949">
    <property type="component" value="Unassembled WGS sequence"/>
</dbReference>
<evidence type="ECO:0000256" key="2">
    <source>
        <dbReference type="ARBA" id="ARBA00022670"/>
    </source>
</evidence>
<dbReference type="InterPro" id="IPR051794">
    <property type="entry name" value="PG_Endopeptidase_C40"/>
</dbReference>
<comment type="caution">
    <text evidence="7">The sequence shown here is derived from an EMBL/GenBank/DDBJ whole genome shotgun (WGS) entry which is preliminary data.</text>
</comment>
<evidence type="ECO:0000256" key="5">
    <source>
        <dbReference type="SAM" id="SignalP"/>
    </source>
</evidence>
<keyword evidence="3" id="KW-0378">Hydrolase</keyword>
<dbReference type="RefSeq" id="WP_027829165.1">
    <property type="nucleotide sequence ID" value="NZ_AUEH01000043.1"/>
</dbReference>
<dbReference type="PATRIC" id="fig|1122147.4.peg.1092"/>
<dbReference type="PANTHER" id="PTHR47359:SF3">
    <property type="entry name" value="NLP_P60 DOMAIN-CONTAINING PROTEIN-RELATED"/>
    <property type="match status" value="1"/>
</dbReference>
<comment type="similarity">
    <text evidence="1">Belongs to the peptidase C40 family.</text>
</comment>
<dbReference type="GO" id="GO:0006508">
    <property type="term" value="P:proteolysis"/>
    <property type="evidence" value="ECO:0007669"/>
    <property type="project" value="UniProtKB-KW"/>
</dbReference>
<feature type="domain" description="NlpC/P60" evidence="6">
    <location>
        <begin position="118"/>
        <end position="237"/>
    </location>
</feature>